<dbReference type="SMART" id="SM00448">
    <property type="entry name" value="REC"/>
    <property type="match status" value="1"/>
</dbReference>
<dbReference type="GO" id="GO:0003677">
    <property type="term" value="F:DNA binding"/>
    <property type="evidence" value="ECO:0007669"/>
    <property type="project" value="UniProtKB-KW"/>
</dbReference>
<dbReference type="InterPro" id="IPR011006">
    <property type="entry name" value="CheY-like_superfamily"/>
</dbReference>
<reference evidence="7 8" key="1">
    <citation type="submission" date="2018-01" db="EMBL/GenBank/DDBJ databases">
        <title>The draft genome sequence of Halioglobus lutimaris HF004.</title>
        <authorList>
            <person name="Du Z.-J."/>
            <person name="Shi M.-J."/>
        </authorList>
    </citation>
    <scope>NUCLEOTIDE SEQUENCE [LARGE SCALE GENOMIC DNA]</scope>
    <source>
        <strain evidence="7 8">HF004</strain>
    </source>
</reference>
<dbReference type="PROSITE" id="PS00622">
    <property type="entry name" value="HTH_LUXR_1"/>
    <property type="match status" value="1"/>
</dbReference>
<comment type="caution">
    <text evidence="7">The sequence shown here is derived from an EMBL/GenBank/DDBJ whole genome shotgun (WGS) entry which is preliminary data.</text>
</comment>
<evidence type="ECO:0000256" key="4">
    <source>
        <dbReference type="PROSITE-ProRule" id="PRU00169"/>
    </source>
</evidence>
<evidence type="ECO:0000256" key="1">
    <source>
        <dbReference type="ARBA" id="ARBA00023015"/>
    </source>
</evidence>
<dbReference type="SUPFAM" id="SSF46894">
    <property type="entry name" value="C-terminal effector domain of the bipartite response regulators"/>
    <property type="match status" value="1"/>
</dbReference>
<dbReference type="PRINTS" id="PR00038">
    <property type="entry name" value="HTHLUXR"/>
</dbReference>
<dbReference type="OrthoDB" id="9802186at2"/>
<dbReference type="PANTHER" id="PTHR44688:SF16">
    <property type="entry name" value="DNA-BINDING TRANSCRIPTIONAL ACTIVATOR DEVR_DOSR"/>
    <property type="match status" value="1"/>
</dbReference>
<dbReference type="Pfam" id="PF00196">
    <property type="entry name" value="GerE"/>
    <property type="match status" value="1"/>
</dbReference>
<dbReference type="SMART" id="SM00421">
    <property type="entry name" value="HTH_LUXR"/>
    <property type="match status" value="1"/>
</dbReference>
<dbReference type="SUPFAM" id="SSF52172">
    <property type="entry name" value="CheY-like"/>
    <property type="match status" value="1"/>
</dbReference>
<dbReference type="GO" id="GO:0000160">
    <property type="term" value="P:phosphorelay signal transduction system"/>
    <property type="evidence" value="ECO:0007669"/>
    <property type="project" value="InterPro"/>
</dbReference>
<proteinExistence type="predicted"/>
<dbReference type="InterPro" id="IPR001789">
    <property type="entry name" value="Sig_transdc_resp-reg_receiver"/>
</dbReference>
<protein>
    <submittedName>
        <fullName evidence="7">DNA-binding response regulator</fullName>
    </submittedName>
</protein>
<evidence type="ECO:0000313" key="8">
    <source>
        <dbReference type="Proteomes" id="UP000235005"/>
    </source>
</evidence>
<evidence type="ECO:0000313" key="7">
    <source>
        <dbReference type="EMBL" id="PLW68291.1"/>
    </source>
</evidence>
<organism evidence="7 8">
    <name type="scientific">Pseudohalioglobus lutimaris</name>
    <dbReference type="NCBI Taxonomy" id="1737061"/>
    <lineage>
        <taxon>Bacteria</taxon>
        <taxon>Pseudomonadati</taxon>
        <taxon>Pseudomonadota</taxon>
        <taxon>Gammaproteobacteria</taxon>
        <taxon>Cellvibrionales</taxon>
        <taxon>Halieaceae</taxon>
        <taxon>Pseudohalioglobus</taxon>
    </lineage>
</organism>
<dbReference type="InterPro" id="IPR016032">
    <property type="entry name" value="Sig_transdc_resp-reg_C-effctor"/>
</dbReference>
<dbReference type="AlphaFoldDB" id="A0A2N5X1C4"/>
<evidence type="ECO:0000256" key="3">
    <source>
        <dbReference type="ARBA" id="ARBA00023163"/>
    </source>
</evidence>
<dbReference type="CDD" id="cd06170">
    <property type="entry name" value="LuxR_C_like"/>
    <property type="match status" value="1"/>
</dbReference>
<accession>A0A2N5X1C4</accession>
<keyword evidence="1" id="KW-0805">Transcription regulation</keyword>
<dbReference type="PANTHER" id="PTHR44688">
    <property type="entry name" value="DNA-BINDING TRANSCRIPTIONAL ACTIVATOR DEVR_DOSR"/>
    <property type="match status" value="1"/>
</dbReference>
<keyword evidence="4" id="KW-0597">Phosphoprotein</keyword>
<evidence type="ECO:0000256" key="2">
    <source>
        <dbReference type="ARBA" id="ARBA00023125"/>
    </source>
</evidence>
<dbReference type="RefSeq" id="WP_101518277.1">
    <property type="nucleotide sequence ID" value="NZ_PKUS01000016.1"/>
</dbReference>
<keyword evidence="2 7" id="KW-0238">DNA-binding</keyword>
<dbReference type="GO" id="GO:0006355">
    <property type="term" value="P:regulation of DNA-templated transcription"/>
    <property type="evidence" value="ECO:0007669"/>
    <property type="project" value="InterPro"/>
</dbReference>
<dbReference type="PROSITE" id="PS50110">
    <property type="entry name" value="RESPONSE_REGULATORY"/>
    <property type="match status" value="1"/>
</dbReference>
<feature type="domain" description="Response regulatory" evidence="6">
    <location>
        <begin position="6"/>
        <end position="120"/>
    </location>
</feature>
<dbReference type="PROSITE" id="PS50043">
    <property type="entry name" value="HTH_LUXR_2"/>
    <property type="match status" value="1"/>
</dbReference>
<name>A0A2N5X1C4_9GAMM</name>
<dbReference type="Gene3D" id="3.40.50.2300">
    <property type="match status" value="1"/>
</dbReference>
<dbReference type="EMBL" id="PKUS01000016">
    <property type="protein sequence ID" value="PLW68291.1"/>
    <property type="molecule type" value="Genomic_DNA"/>
</dbReference>
<feature type="domain" description="HTH luxR-type" evidence="5">
    <location>
        <begin position="136"/>
        <end position="201"/>
    </location>
</feature>
<dbReference type="Gene3D" id="1.10.10.10">
    <property type="entry name" value="Winged helix-like DNA-binding domain superfamily/Winged helix DNA-binding domain"/>
    <property type="match status" value="1"/>
</dbReference>
<gene>
    <name evidence="7" type="ORF">C0039_12905</name>
</gene>
<dbReference type="InterPro" id="IPR000792">
    <property type="entry name" value="Tscrpt_reg_LuxR_C"/>
</dbReference>
<keyword evidence="8" id="KW-1185">Reference proteome</keyword>
<dbReference type="Pfam" id="PF00072">
    <property type="entry name" value="Response_reg"/>
    <property type="match status" value="1"/>
</dbReference>
<keyword evidence="3" id="KW-0804">Transcription</keyword>
<dbReference type="InterPro" id="IPR036388">
    <property type="entry name" value="WH-like_DNA-bd_sf"/>
</dbReference>
<evidence type="ECO:0000259" key="5">
    <source>
        <dbReference type="PROSITE" id="PS50043"/>
    </source>
</evidence>
<dbReference type="Proteomes" id="UP000235005">
    <property type="component" value="Unassembled WGS sequence"/>
</dbReference>
<evidence type="ECO:0000259" key="6">
    <source>
        <dbReference type="PROSITE" id="PS50110"/>
    </source>
</evidence>
<feature type="modified residue" description="4-aspartylphosphate" evidence="4">
    <location>
        <position position="55"/>
    </location>
</feature>
<sequence length="202" mass="22604">MAPEPTVYAVDDDIVARILLEETFRAANLSVETYASAEEFLAQYDENQGGCLLLDIIMPGMDGLELQRVLSARGDTTPVVFLSGADDVTTAVNALKAGAMDFIEKPIDPSRVIDSVRAAISYDFKARYERMKVSQIKQRYDSLTVREQEVMRWVVSGKNNKVIANILNISSRTVEVHRRNVIKKMEAESLAELVQMAMQIEE</sequence>